<dbReference type="Proteomes" id="UP000825228">
    <property type="component" value="Unassembled WGS sequence"/>
</dbReference>
<dbReference type="SMART" id="SM00507">
    <property type="entry name" value="HNHc"/>
    <property type="match status" value="1"/>
</dbReference>
<evidence type="ECO:0000256" key="1">
    <source>
        <dbReference type="SAM" id="MobiDB-lite"/>
    </source>
</evidence>
<proteinExistence type="predicted"/>
<reference evidence="3 4" key="1">
    <citation type="submission" date="2020-06" db="EMBL/GenBank/DDBJ databases">
        <title>Taxonomy, biology and ecology of Rhodococcus bacteria occurring in California pistachio and other woody hosts as revealed by genome sequence analyses.</title>
        <authorList>
            <person name="Gai Y."/>
            <person name="Riely B."/>
        </authorList>
    </citation>
    <scope>NUCLEOTIDE SEQUENCE [LARGE SCALE GENOMIC DNA]</scope>
    <source>
        <strain evidence="3 4">BP-281</strain>
    </source>
</reference>
<feature type="domain" description="HNH nuclease" evidence="2">
    <location>
        <begin position="393"/>
        <end position="445"/>
    </location>
</feature>
<feature type="region of interest" description="Disordered" evidence="1">
    <location>
        <begin position="474"/>
        <end position="501"/>
    </location>
</feature>
<sequence>MDAPVSPVTAVSAARAALNAAIADLAALDTRTAGLEDLLALIIDSERASRALTGLGQTWLHRSVNAGAFTDTGLTCADALSGLLHIDLPDARTRMRRSMLLTEQTTLTGDPLPPRMPGTAAALRDGAISLAHVTVIDTFLCELSPAVDAQTRERAEEQLADLARQITPATLRRAATRLAGWIDADGALTDPADRRRRRSFRISGPDRHGMYTAVIVCDAEGAATLELVRETLGKPGVTLDSNGDRAGDSENEVGDCGDSANSENGENEDGENGDGDGAETAAAAAAERVRDPRTAAQRDYDAVFTAITRTLARRDLGTTHRGLPVSLILTTTVADLAARAGLALTAGGTALPIADLLTLAGNHPDDLDTWLCITDLHDRPLHLGRSRRTASTDQRLALFATDHGCTFPGCTAPATRTQVHHVTDWAHGGTTDIGYLTYACDRHHRQIHTGPLGWATTIAPPGHRWAGRTLWHPPALADPTREGRVNHHFHPGDLLHDPGSP</sequence>
<name>A0ABS7NZC8_9NOCA</name>
<keyword evidence="4" id="KW-1185">Reference proteome</keyword>
<evidence type="ECO:0000259" key="2">
    <source>
        <dbReference type="SMART" id="SM00507"/>
    </source>
</evidence>
<accession>A0ABS7NZC8</accession>
<evidence type="ECO:0000313" key="4">
    <source>
        <dbReference type="Proteomes" id="UP000825228"/>
    </source>
</evidence>
<feature type="compositionally biased region" description="Acidic residues" evidence="1">
    <location>
        <begin position="265"/>
        <end position="277"/>
    </location>
</feature>
<dbReference type="InterPro" id="IPR003615">
    <property type="entry name" value="HNH_nuc"/>
</dbReference>
<dbReference type="EMBL" id="JABUBU010000001">
    <property type="protein sequence ID" value="MBY6365492.1"/>
    <property type="molecule type" value="Genomic_DNA"/>
</dbReference>
<dbReference type="InterPro" id="IPR003870">
    <property type="entry name" value="DUF222"/>
</dbReference>
<feature type="region of interest" description="Disordered" evidence="1">
    <location>
        <begin position="234"/>
        <end position="294"/>
    </location>
</feature>
<protein>
    <submittedName>
        <fullName evidence="3">DUF222 domain-containing protein</fullName>
    </submittedName>
</protein>
<dbReference type="Pfam" id="PF02720">
    <property type="entry name" value="DUF222"/>
    <property type="match status" value="1"/>
</dbReference>
<dbReference type="RefSeq" id="WP_222682668.1">
    <property type="nucleotide sequence ID" value="NZ_JABUBU010000001.1"/>
</dbReference>
<comment type="caution">
    <text evidence="3">The sequence shown here is derived from an EMBL/GenBank/DDBJ whole genome shotgun (WGS) entry which is preliminary data.</text>
</comment>
<organism evidence="3 4">
    <name type="scientific">Rhodococcoides corynebacterioides</name>
    <dbReference type="NCBI Taxonomy" id="53972"/>
    <lineage>
        <taxon>Bacteria</taxon>
        <taxon>Bacillati</taxon>
        <taxon>Actinomycetota</taxon>
        <taxon>Actinomycetes</taxon>
        <taxon>Mycobacteriales</taxon>
        <taxon>Nocardiaceae</taxon>
        <taxon>Rhodococcoides</taxon>
    </lineage>
</organism>
<gene>
    <name evidence="3" type="ORF">HQ603_01875</name>
</gene>
<dbReference type="CDD" id="cd00085">
    <property type="entry name" value="HNHc"/>
    <property type="match status" value="1"/>
</dbReference>
<feature type="compositionally biased region" description="Basic and acidic residues" evidence="1">
    <location>
        <begin position="479"/>
        <end position="501"/>
    </location>
</feature>
<evidence type="ECO:0000313" key="3">
    <source>
        <dbReference type="EMBL" id="MBY6365492.1"/>
    </source>
</evidence>